<comment type="caution">
    <text evidence="1">The sequence shown here is derived from an EMBL/GenBank/DDBJ whole genome shotgun (WGS) entry which is preliminary data.</text>
</comment>
<dbReference type="Pfam" id="PF11066">
    <property type="entry name" value="DUF2867"/>
    <property type="match status" value="1"/>
</dbReference>
<dbReference type="RefSeq" id="WP_100366236.1">
    <property type="nucleotide sequence ID" value="NZ_PGTY01000001.1"/>
</dbReference>
<sequence>MTSPRVSAIPLPANSGLHTRRTKGDFLDCYTVTSDMDVRRAAKIITDFPAWGKMLLQVRRVITAPFGLDNDGPNVADKVGIFPVESETDDELIAGFDDKHLNFRVAVMSHAGQVSLATWVAPHNIGGRIYLAAIMPFHIAIVRNALARVARA</sequence>
<gene>
    <name evidence="1" type="ORF">BC777_0122</name>
</gene>
<dbReference type="EMBL" id="PGTY01000001">
    <property type="protein sequence ID" value="PJI91297.1"/>
    <property type="molecule type" value="Genomic_DNA"/>
</dbReference>
<evidence type="ECO:0000313" key="2">
    <source>
        <dbReference type="Proteomes" id="UP000228531"/>
    </source>
</evidence>
<protein>
    <submittedName>
        <fullName evidence="1">Uncharacterized protein DUF2867</fullName>
    </submittedName>
</protein>
<dbReference type="OrthoDB" id="7058586at2"/>
<dbReference type="Proteomes" id="UP000228531">
    <property type="component" value="Unassembled WGS sequence"/>
</dbReference>
<dbReference type="AlphaFoldDB" id="A0A2M8WK47"/>
<evidence type="ECO:0000313" key="1">
    <source>
        <dbReference type="EMBL" id="PJI91297.1"/>
    </source>
</evidence>
<reference evidence="1 2" key="1">
    <citation type="submission" date="2017-11" db="EMBL/GenBank/DDBJ databases">
        <title>Genomic Encyclopedia of Archaeal and Bacterial Type Strains, Phase II (KMG-II): From Individual Species to Whole Genera.</title>
        <authorList>
            <person name="Goeker M."/>
        </authorList>
    </citation>
    <scope>NUCLEOTIDE SEQUENCE [LARGE SCALE GENOMIC DNA]</scope>
    <source>
        <strain evidence="1 2">DSM 29128</strain>
    </source>
</reference>
<proteinExistence type="predicted"/>
<accession>A0A2M8WK47</accession>
<keyword evidence="2" id="KW-1185">Reference proteome</keyword>
<name>A0A2M8WK47_9RHOB</name>
<organism evidence="1 2">
    <name type="scientific">Yoonia maricola</name>
    <dbReference type="NCBI Taxonomy" id="420999"/>
    <lineage>
        <taxon>Bacteria</taxon>
        <taxon>Pseudomonadati</taxon>
        <taxon>Pseudomonadota</taxon>
        <taxon>Alphaproteobacteria</taxon>
        <taxon>Rhodobacterales</taxon>
        <taxon>Paracoccaceae</taxon>
        <taxon>Yoonia</taxon>
    </lineage>
</organism>
<dbReference type="InterPro" id="IPR021295">
    <property type="entry name" value="DUF2867"/>
</dbReference>